<keyword evidence="1" id="KW-0732">Signal</keyword>
<evidence type="ECO:0000256" key="1">
    <source>
        <dbReference type="SAM" id="SignalP"/>
    </source>
</evidence>
<dbReference type="InterPro" id="IPR021202">
    <property type="entry name" value="Rv3654c-like"/>
</dbReference>
<keyword evidence="3" id="KW-1185">Reference proteome</keyword>
<gene>
    <name evidence="2" type="ORF">FMM08_20280</name>
</gene>
<dbReference type="NCBIfam" id="TIGR03816">
    <property type="entry name" value="tadE_like_DECH"/>
    <property type="match status" value="1"/>
</dbReference>
<evidence type="ECO:0000313" key="3">
    <source>
        <dbReference type="Proteomes" id="UP000321234"/>
    </source>
</evidence>
<dbReference type="Proteomes" id="UP000321234">
    <property type="component" value="Unassembled WGS sequence"/>
</dbReference>
<accession>A0A5C8Z624</accession>
<comment type="caution">
    <text evidence="2">The sequence shown here is derived from an EMBL/GenBank/DDBJ whole genome shotgun (WGS) entry which is preliminary data.</text>
</comment>
<evidence type="ECO:0000313" key="2">
    <source>
        <dbReference type="EMBL" id="TXR52380.1"/>
    </source>
</evidence>
<feature type="chain" id="PRO_5022942392" evidence="1">
    <location>
        <begin position="35"/>
        <end position="117"/>
    </location>
</feature>
<dbReference type="GO" id="GO:0004386">
    <property type="term" value="F:helicase activity"/>
    <property type="evidence" value="ECO:0007669"/>
    <property type="project" value="UniProtKB-KW"/>
</dbReference>
<sequence>MPPDRGSASVLVLAAAAGALVLAAAAAAAGQVAAAGARAASTADAAALGGAAAAAVGGSGCGRAHQVAGAAGGELVGCSLSQTAAGPVVDVVVAVRPVGLVGSAVPVTARARAGAAP</sequence>
<keyword evidence="2" id="KW-0067">ATP-binding</keyword>
<keyword evidence="2" id="KW-0347">Helicase</keyword>
<keyword evidence="2" id="KW-0547">Nucleotide-binding</keyword>
<dbReference type="AlphaFoldDB" id="A0A5C8Z624"/>
<dbReference type="EMBL" id="VKAC01000015">
    <property type="protein sequence ID" value="TXR52380.1"/>
    <property type="molecule type" value="Genomic_DNA"/>
</dbReference>
<proteinExistence type="predicted"/>
<feature type="signal peptide" evidence="1">
    <location>
        <begin position="1"/>
        <end position="34"/>
    </location>
</feature>
<name>A0A5C8Z624_9ACTN</name>
<reference evidence="2 3" key="1">
    <citation type="submission" date="2019-07" db="EMBL/GenBank/DDBJ databases">
        <title>Quadrisphaera sp. strain DD2A genome sequencing and assembly.</title>
        <authorList>
            <person name="Kim I."/>
        </authorList>
    </citation>
    <scope>NUCLEOTIDE SEQUENCE [LARGE SCALE GENOMIC DNA]</scope>
    <source>
        <strain evidence="2 3">DD2A</strain>
    </source>
</reference>
<keyword evidence="2" id="KW-0378">Hydrolase</keyword>
<organism evidence="2 3">
    <name type="scientific">Quadrisphaera setariae</name>
    <dbReference type="NCBI Taxonomy" id="2593304"/>
    <lineage>
        <taxon>Bacteria</taxon>
        <taxon>Bacillati</taxon>
        <taxon>Actinomycetota</taxon>
        <taxon>Actinomycetes</taxon>
        <taxon>Kineosporiales</taxon>
        <taxon>Kineosporiaceae</taxon>
        <taxon>Quadrisphaera</taxon>
    </lineage>
</organism>
<protein>
    <submittedName>
        <fullName evidence="2">Helicase</fullName>
    </submittedName>
</protein>